<dbReference type="PANTHER" id="PTHR43362">
    <property type="entry name" value="MANNITOL DEHYDROGENASE DSF1-RELATED"/>
    <property type="match status" value="1"/>
</dbReference>
<dbReference type="InterPro" id="IPR013131">
    <property type="entry name" value="Mannitol_DH_N"/>
</dbReference>
<accession>A0A179EUE0</accession>
<dbReference type="SUPFAM" id="SSF48179">
    <property type="entry name" value="6-phosphogluconate dehydrogenase C-terminal domain-like"/>
    <property type="match status" value="1"/>
</dbReference>
<protein>
    <submittedName>
        <fullName evidence="6">Mannitol dehydrogenase</fullName>
    </submittedName>
</protein>
<feature type="domain" description="Mannitol dehydrogenase N-terminal" evidence="3">
    <location>
        <begin position="40"/>
        <end position="308"/>
    </location>
</feature>
<evidence type="ECO:0000259" key="4">
    <source>
        <dbReference type="Pfam" id="PF08125"/>
    </source>
</evidence>
<feature type="domain" description="Mannitol dehydrogenase C-terminal" evidence="4">
    <location>
        <begin position="324"/>
        <end position="516"/>
    </location>
</feature>
<dbReference type="Gene3D" id="3.40.50.720">
    <property type="entry name" value="NAD(P)-binding Rossmann-like Domain"/>
    <property type="match status" value="1"/>
</dbReference>
<dbReference type="EMBL" id="LWMN01000001">
    <property type="protein sequence ID" value="OAQ56866.1"/>
    <property type="molecule type" value="Genomic_DNA"/>
</dbReference>
<dbReference type="InterPro" id="IPR050988">
    <property type="entry name" value="Mannitol_DH/Oxidoreductase"/>
</dbReference>
<evidence type="ECO:0000313" key="6">
    <source>
        <dbReference type="EMBL" id="OAQ56866.1"/>
    </source>
</evidence>
<dbReference type="AlphaFoldDB" id="A0A179EUE0"/>
<dbReference type="Proteomes" id="UP000321361">
    <property type="component" value="Unassembled WGS sequence"/>
</dbReference>
<reference evidence="6 7" key="1">
    <citation type="submission" date="2016-04" db="EMBL/GenBank/DDBJ databases">
        <title>Draft genome of an Enterococcus thailandicus strain isolated from bovine feces.</title>
        <authorList>
            <person name="Beukers A.G."/>
            <person name="Zaheer R."/>
            <person name="Goji N."/>
            <person name="Cook S.R."/>
            <person name="Amoako K."/>
            <person name="Chaves A.V."/>
            <person name="Ward M.P."/>
            <person name="Mcallister T.A."/>
        </authorList>
    </citation>
    <scope>NUCLEOTIDE SEQUENCE [LARGE SCALE GENOMIC DNA]</scope>
    <source>
        <strain evidence="6 7">F0711D 46</strain>
    </source>
</reference>
<reference evidence="5 8" key="2">
    <citation type="submission" date="2019-07" db="EMBL/GenBank/DDBJ databases">
        <title>Whole genome shotgun sequence of Enterococcus thailandicus NBRC 101867.</title>
        <authorList>
            <person name="Hosoyama A."/>
            <person name="Uohara A."/>
            <person name="Ohji S."/>
            <person name="Ichikawa N."/>
        </authorList>
    </citation>
    <scope>NUCLEOTIDE SEQUENCE [LARGE SCALE GENOMIC DNA]</scope>
    <source>
        <strain evidence="5 8">NBRC 101867</strain>
    </source>
</reference>
<gene>
    <name evidence="5" type="primary">uxuB</name>
    <name evidence="6" type="ORF">A6E74_00385</name>
    <name evidence="5" type="ORF">ETH01_08210</name>
</gene>
<organism evidence="6 7">
    <name type="scientific">Enterococcus thailandicus</name>
    <dbReference type="NCBI Taxonomy" id="417368"/>
    <lineage>
        <taxon>Bacteria</taxon>
        <taxon>Bacillati</taxon>
        <taxon>Bacillota</taxon>
        <taxon>Bacilli</taxon>
        <taxon>Lactobacillales</taxon>
        <taxon>Enterococcaceae</taxon>
        <taxon>Enterococcus</taxon>
    </lineage>
</organism>
<evidence type="ECO:0000259" key="3">
    <source>
        <dbReference type="Pfam" id="PF01232"/>
    </source>
</evidence>
<evidence type="ECO:0000313" key="8">
    <source>
        <dbReference type="Proteomes" id="UP000321361"/>
    </source>
</evidence>
<dbReference type="Pfam" id="PF01232">
    <property type="entry name" value="Mannitol_dh"/>
    <property type="match status" value="1"/>
</dbReference>
<dbReference type="InterPro" id="IPR013118">
    <property type="entry name" value="Mannitol_DH_C"/>
</dbReference>
<sequence length="542" mass="60398">MIDLKDWQKSLTELKQAGITIPNYDVASVKEKGKEVPVWLHFGGGNLYRGFHAEIAQRLADKKELAAGIVVCETFDKEIIEKAYKPFHSDVVEVVMHDDGMLDKKLLAATADAFFCHPSEKESFAQVVHYFENPSLQFTTFTITEKGYHLKDAAGKFFPVVEADIENGLEAPQHTMSIVTALLHKRFLAGKLPIAMISTDNFSRNGKRFQDSVLTIAKCWQEKGFVSNEFLDYLTDSEKVTFPWSMIDRITPNPAKIVQAELEKLGFVDMEIIHTEKRTNIAPFVNTEVIHYLIIEDHFPNGRPALEKAGVILTSQEIVDKADVMKVTTCLNPLHTAMAITGCLLGYQSIAAEMEDEEIVGLIKAIGYQEGLPVVEDPQIIDPKQFIDEVIKKRLPNPNIPDTPQRIASDTSQKVAIRFGETIKKYTEKSAAQSLVFIPVAIAAWLRYLLAVDDEGNEFVPSPDPLLAELQEQLASLHLGEQSPEVIHQSVASILANETIFGSNLYEVGLGEKIEQIVTEMLVGPGAVRQTIRTYLTNFGGK</sequence>
<dbReference type="GO" id="GO:0008926">
    <property type="term" value="F:mannitol-1-phosphate 5-dehydrogenase activity"/>
    <property type="evidence" value="ECO:0007669"/>
    <property type="project" value="UniProtKB-EC"/>
</dbReference>
<name>A0A179EUE0_ENTTH</name>
<dbReference type="RefSeq" id="WP_067480408.1">
    <property type="nucleotide sequence ID" value="NZ_BJUG01000003.1"/>
</dbReference>
<dbReference type="OrthoDB" id="271711at2"/>
<evidence type="ECO:0000313" key="5">
    <source>
        <dbReference type="EMBL" id="GEK36534.1"/>
    </source>
</evidence>
<dbReference type="Pfam" id="PF08125">
    <property type="entry name" value="Mannitol_dh_C"/>
    <property type="match status" value="1"/>
</dbReference>
<evidence type="ECO:0000256" key="1">
    <source>
        <dbReference type="ARBA" id="ARBA00023002"/>
    </source>
</evidence>
<keyword evidence="1" id="KW-0560">Oxidoreductase</keyword>
<comment type="catalytic activity">
    <reaction evidence="2">
        <text>D-mannitol 1-phosphate + NAD(+) = beta-D-fructose 6-phosphate + NADH + H(+)</text>
        <dbReference type="Rhea" id="RHEA:19661"/>
        <dbReference type="ChEBI" id="CHEBI:15378"/>
        <dbReference type="ChEBI" id="CHEBI:57540"/>
        <dbReference type="ChEBI" id="CHEBI:57634"/>
        <dbReference type="ChEBI" id="CHEBI:57945"/>
        <dbReference type="ChEBI" id="CHEBI:61381"/>
        <dbReference type="EC" id="1.1.1.17"/>
    </reaction>
</comment>
<dbReference type="InterPro" id="IPR013328">
    <property type="entry name" value="6PGD_dom2"/>
</dbReference>
<dbReference type="Proteomes" id="UP000078516">
    <property type="component" value="Unassembled WGS sequence"/>
</dbReference>
<dbReference type="EMBL" id="BJUG01000003">
    <property type="protein sequence ID" value="GEK36534.1"/>
    <property type="molecule type" value="Genomic_DNA"/>
</dbReference>
<dbReference type="InterPro" id="IPR036291">
    <property type="entry name" value="NAD(P)-bd_dom_sf"/>
</dbReference>
<comment type="caution">
    <text evidence="6">The sequence shown here is derived from an EMBL/GenBank/DDBJ whole genome shotgun (WGS) entry which is preliminary data.</text>
</comment>
<dbReference type="InterPro" id="IPR008927">
    <property type="entry name" value="6-PGluconate_DH-like_C_sf"/>
</dbReference>
<keyword evidence="7" id="KW-1185">Reference proteome</keyword>
<proteinExistence type="predicted"/>
<dbReference type="PANTHER" id="PTHR43362:SF1">
    <property type="entry name" value="MANNITOL DEHYDROGENASE 2-RELATED"/>
    <property type="match status" value="1"/>
</dbReference>
<dbReference type="Gene3D" id="1.10.1040.10">
    <property type="entry name" value="N-(1-d-carboxylethyl)-l-norvaline Dehydrogenase, domain 2"/>
    <property type="match status" value="1"/>
</dbReference>
<evidence type="ECO:0000313" key="7">
    <source>
        <dbReference type="Proteomes" id="UP000078516"/>
    </source>
</evidence>
<dbReference type="SUPFAM" id="SSF51735">
    <property type="entry name" value="NAD(P)-binding Rossmann-fold domains"/>
    <property type="match status" value="1"/>
</dbReference>
<evidence type="ECO:0000256" key="2">
    <source>
        <dbReference type="ARBA" id="ARBA00048615"/>
    </source>
</evidence>